<keyword evidence="3" id="KW-1185">Reference proteome</keyword>
<evidence type="ECO:0000313" key="3">
    <source>
        <dbReference type="Proteomes" id="UP000299102"/>
    </source>
</evidence>
<feature type="compositionally biased region" description="Gly residues" evidence="1">
    <location>
        <begin position="10"/>
        <end position="21"/>
    </location>
</feature>
<name>A0A4C1WHT3_EUMVA</name>
<reference evidence="2 3" key="1">
    <citation type="journal article" date="2019" name="Commun. Biol.">
        <title>The bagworm genome reveals a unique fibroin gene that provides high tensile strength.</title>
        <authorList>
            <person name="Kono N."/>
            <person name="Nakamura H."/>
            <person name="Ohtoshi R."/>
            <person name="Tomita M."/>
            <person name="Numata K."/>
            <person name="Arakawa K."/>
        </authorList>
    </citation>
    <scope>NUCLEOTIDE SEQUENCE [LARGE SCALE GENOMIC DNA]</scope>
</reference>
<evidence type="ECO:0000256" key="1">
    <source>
        <dbReference type="SAM" id="MobiDB-lite"/>
    </source>
</evidence>
<evidence type="ECO:0000313" key="2">
    <source>
        <dbReference type="EMBL" id="GBP50430.1"/>
    </source>
</evidence>
<comment type="caution">
    <text evidence="2">The sequence shown here is derived from an EMBL/GenBank/DDBJ whole genome shotgun (WGS) entry which is preliminary data.</text>
</comment>
<feature type="region of interest" description="Disordered" evidence="1">
    <location>
        <begin position="1"/>
        <end position="32"/>
    </location>
</feature>
<protein>
    <submittedName>
        <fullName evidence="2">Uncharacterized protein</fullName>
    </submittedName>
</protein>
<sequence length="166" mass="18687">MELKRKSQRGAGGVRGCGGAAGSPFTRVKRGPLSRYRVTRRNAPVRHLTAARGGRPSIVGELPRMHELPRPTIGIILDHPRPRLDRLRDQSGRMKWAQTRRLTNRARPIAGRAHAQLSYFHFLFAVPETKGNCQYIERLCVQGDKNKSSRFDAAIPYSLGEHEIVN</sequence>
<dbReference type="EMBL" id="BGZK01000566">
    <property type="protein sequence ID" value="GBP50430.1"/>
    <property type="molecule type" value="Genomic_DNA"/>
</dbReference>
<organism evidence="2 3">
    <name type="scientific">Eumeta variegata</name>
    <name type="common">Bagworm moth</name>
    <name type="synonym">Eumeta japonica</name>
    <dbReference type="NCBI Taxonomy" id="151549"/>
    <lineage>
        <taxon>Eukaryota</taxon>
        <taxon>Metazoa</taxon>
        <taxon>Ecdysozoa</taxon>
        <taxon>Arthropoda</taxon>
        <taxon>Hexapoda</taxon>
        <taxon>Insecta</taxon>
        <taxon>Pterygota</taxon>
        <taxon>Neoptera</taxon>
        <taxon>Endopterygota</taxon>
        <taxon>Lepidoptera</taxon>
        <taxon>Glossata</taxon>
        <taxon>Ditrysia</taxon>
        <taxon>Tineoidea</taxon>
        <taxon>Psychidae</taxon>
        <taxon>Oiketicinae</taxon>
        <taxon>Eumeta</taxon>
    </lineage>
</organism>
<gene>
    <name evidence="2" type="ORF">EVAR_96666_1</name>
</gene>
<dbReference type="Proteomes" id="UP000299102">
    <property type="component" value="Unassembled WGS sequence"/>
</dbReference>
<proteinExistence type="predicted"/>
<dbReference type="AlphaFoldDB" id="A0A4C1WHT3"/>
<accession>A0A4C1WHT3</accession>